<dbReference type="Pfam" id="PF02086">
    <property type="entry name" value="MethyltransfD12"/>
    <property type="match status" value="1"/>
</dbReference>
<keyword evidence="4 7" id="KW-0808">Transferase</keyword>
<accession>A0A832G260</accession>
<dbReference type="AlphaFoldDB" id="A0A832G260"/>
<evidence type="ECO:0000256" key="1">
    <source>
        <dbReference type="ARBA" id="ARBA00006594"/>
    </source>
</evidence>
<evidence type="ECO:0000256" key="6">
    <source>
        <dbReference type="ARBA" id="ARBA00047942"/>
    </source>
</evidence>
<reference evidence="8" key="1">
    <citation type="journal article" date="2020" name="mSystems">
        <title>Genome- and Community-Level Interaction Insights into Carbon Utilization and Element Cycling Functions of Hydrothermarchaeota in Hydrothermal Sediment.</title>
        <authorList>
            <person name="Zhou Z."/>
            <person name="Liu Y."/>
            <person name="Xu W."/>
            <person name="Pan J."/>
            <person name="Luo Z.H."/>
            <person name="Li M."/>
        </authorList>
    </citation>
    <scope>NUCLEOTIDE SEQUENCE [LARGE SCALE GENOMIC DNA]</scope>
    <source>
        <strain evidence="8">SpSt-500</strain>
    </source>
</reference>
<dbReference type="GO" id="GO:0006298">
    <property type="term" value="P:mismatch repair"/>
    <property type="evidence" value="ECO:0007669"/>
    <property type="project" value="TreeGrafter"/>
</dbReference>
<organism evidence="8">
    <name type="scientific">Ignavibacterium album</name>
    <dbReference type="NCBI Taxonomy" id="591197"/>
    <lineage>
        <taxon>Bacteria</taxon>
        <taxon>Pseudomonadati</taxon>
        <taxon>Ignavibacteriota</taxon>
        <taxon>Ignavibacteria</taxon>
        <taxon>Ignavibacteriales</taxon>
        <taxon>Ignavibacteriaceae</taxon>
        <taxon>Ignavibacterium</taxon>
    </lineage>
</organism>
<dbReference type="GO" id="GO:0009007">
    <property type="term" value="F:site-specific DNA-methyltransferase (adenine-specific) activity"/>
    <property type="evidence" value="ECO:0007669"/>
    <property type="project" value="UniProtKB-UniRule"/>
</dbReference>
<dbReference type="InterPro" id="IPR023095">
    <property type="entry name" value="Ade_MeTrfase_dom_2"/>
</dbReference>
<dbReference type="InterPro" id="IPR029063">
    <property type="entry name" value="SAM-dependent_MTases_sf"/>
</dbReference>
<dbReference type="Gene3D" id="1.10.1020.10">
    <property type="entry name" value="Adenine-specific Methyltransferase, Domain 2"/>
    <property type="match status" value="1"/>
</dbReference>
<name>A0A832G260_9BACT</name>
<dbReference type="Gene3D" id="3.40.50.150">
    <property type="entry name" value="Vaccinia Virus protein VP39"/>
    <property type="match status" value="1"/>
</dbReference>
<keyword evidence="5 7" id="KW-0949">S-adenosyl-L-methionine</keyword>
<dbReference type="PANTHER" id="PTHR30481">
    <property type="entry name" value="DNA ADENINE METHYLASE"/>
    <property type="match status" value="1"/>
</dbReference>
<dbReference type="EC" id="2.1.1.72" evidence="2 7"/>
<proteinExistence type="inferred from homology"/>
<dbReference type="PANTHER" id="PTHR30481:SF3">
    <property type="entry name" value="DNA ADENINE METHYLASE"/>
    <property type="match status" value="1"/>
</dbReference>
<dbReference type="GO" id="GO:0043565">
    <property type="term" value="F:sequence-specific DNA binding"/>
    <property type="evidence" value="ECO:0007669"/>
    <property type="project" value="TreeGrafter"/>
</dbReference>
<evidence type="ECO:0000313" key="8">
    <source>
        <dbReference type="EMBL" id="HGT47588.1"/>
    </source>
</evidence>
<dbReference type="GO" id="GO:0032259">
    <property type="term" value="P:methylation"/>
    <property type="evidence" value="ECO:0007669"/>
    <property type="project" value="UniProtKB-KW"/>
</dbReference>
<evidence type="ECO:0000256" key="4">
    <source>
        <dbReference type="ARBA" id="ARBA00022679"/>
    </source>
</evidence>
<evidence type="ECO:0000256" key="3">
    <source>
        <dbReference type="ARBA" id="ARBA00022603"/>
    </source>
</evidence>
<comment type="similarity">
    <text evidence="1 7">Belongs to the N(4)/N(6)-methyltransferase family.</text>
</comment>
<evidence type="ECO:0000256" key="2">
    <source>
        <dbReference type="ARBA" id="ARBA00011900"/>
    </source>
</evidence>
<dbReference type="PROSITE" id="PS00092">
    <property type="entry name" value="N6_MTASE"/>
    <property type="match status" value="1"/>
</dbReference>
<comment type="caution">
    <text evidence="8">The sequence shown here is derived from an EMBL/GenBank/DDBJ whole genome shotgun (WGS) entry which is preliminary data.</text>
</comment>
<dbReference type="GO" id="GO:1904047">
    <property type="term" value="F:S-adenosyl-L-methionine binding"/>
    <property type="evidence" value="ECO:0007669"/>
    <property type="project" value="TreeGrafter"/>
</dbReference>
<sequence length="343" mass="40866">MLNKKKYELKENREQKVKDLFLEYRVGAKPFLKWAGGKSQLLERFQELYPLELKIGLIKNYYEPFLGSAAVFFNIVQNYKIENAFLYDINEELIITYKVIQRDIHKLLEYLYRYQKIYSTLTKKKNKEFYYEQRTNYNLQRFNIDYKNYSENWIPRAAQMIFLNRTCYNGLYRVNSKGEFNSPAGDYENPTICDEKNLLAVNYVLQIATIKSGDFKEIQNDLRENSFIYFDPPYRPLSSTSNFNSYSHHNFSDKEQKDLAKFFRKLHFDGHKLMLSNSDPKNVNPKDDFFEKLYKGFNIYRIPAKRLINSVATKRGSVNELVITNYTNLLWEKGKKATLQAIN</sequence>
<dbReference type="NCBIfam" id="TIGR00571">
    <property type="entry name" value="dam"/>
    <property type="match status" value="1"/>
</dbReference>
<dbReference type="InterPro" id="IPR012327">
    <property type="entry name" value="MeTrfase_D12"/>
</dbReference>
<dbReference type="PRINTS" id="PR00505">
    <property type="entry name" value="D12N6MTFRASE"/>
</dbReference>
<dbReference type="SUPFAM" id="SSF53335">
    <property type="entry name" value="S-adenosyl-L-methionine-dependent methyltransferases"/>
    <property type="match status" value="1"/>
</dbReference>
<evidence type="ECO:0000256" key="5">
    <source>
        <dbReference type="ARBA" id="ARBA00022691"/>
    </source>
</evidence>
<evidence type="ECO:0000256" key="7">
    <source>
        <dbReference type="RuleBase" id="RU361257"/>
    </source>
</evidence>
<keyword evidence="3 7" id="KW-0489">Methyltransferase</keyword>
<comment type="catalytic activity">
    <reaction evidence="6 7">
        <text>a 2'-deoxyadenosine in DNA + S-adenosyl-L-methionine = an N(6)-methyl-2'-deoxyadenosine in DNA + S-adenosyl-L-homocysteine + H(+)</text>
        <dbReference type="Rhea" id="RHEA:15197"/>
        <dbReference type="Rhea" id="RHEA-COMP:12418"/>
        <dbReference type="Rhea" id="RHEA-COMP:12419"/>
        <dbReference type="ChEBI" id="CHEBI:15378"/>
        <dbReference type="ChEBI" id="CHEBI:57856"/>
        <dbReference type="ChEBI" id="CHEBI:59789"/>
        <dbReference type="ChEBI" id="CHEBI:90615"/>
        <dbReference type="ChEBI" id="CHEBI:90616"/>
        <dbReference type="EC" id="2.1.1.72"/>
    </reaction>
</comment>
<dbReference type="InterPro" id="IPR002052">
    <property type="entry name" value="DNA_methylase_N6_adenine_CS"/>
</dbReference>
<gene>
    <name evidence="8" type="ORF">ENS56_06110</name>
</gene>
<dbReference type="GO" id="GO:0009307">
    <property type="term" value="P:DNA restriction-modification system"/>
    <property type="evidence" value="ECO:0007669"/>
    <property type="project" value="InterPro"/>
</dbReference>
<protein>
    <recommendedName>
        <fullName evidence="2 7">Site-specific DNA-methyltransferase (adenine-specific)</fullName>
        <ecNumber evidence="2 7">2.1.1.72</ecNumber>
    </recommendedName>
</protein>
<dbReference type="EMBL" id="DSVI01000007">
    <property type="protein sequence ID" value="HGT47588.1"/>
    <property type="molecule type" value="Genomic_DNA"/>
</dbReference>